<keyword evidence="4 8" id="KW-0812">Transmembrane</keyword>
<accession>A0A6J7AAZ3</accession>
<evidence type="ECO:0000256" key="1">
    <source>
        <dbReference type="ARBA" id="ARBA00004651"/>
    </source>
</evidence>
<evidence type="ECO:0000256" key="2">
    <source>
        <dbReference type="ARBA" id="ARBA00022475"/>
    </source>
</evidence>
<dbReference type="InterPro" id="IPR043968">
    <property type="entry name" value="SGNH"/>
</dbReference>
<keyword evidence="6 8" id="KW-0472">Membrane</keyword>
<evidence type="ECO:0000256" key="8">
    <source>
        <dbReference type="SAM" id="Phobius"/>
    </source>
</evidence>
<feature type="transmembrane region" description="Helical" evidence="8">
    <location>
        <begin position="298"/>
        <end position="314"/>
    </location>
</feature>
<dbReference type="GO" id="GO:0009103">
    <property type="term" value="P:lipopolysaccharide biosynthetic process"/>
    <property type="evidence" value="ECO:0007669"/>
    <property type="project" value="TreeGrafter"/>
</dbReference>
<keyword evidence="2" id="KW-1003">Cell membrane</keyword>
<dbReference type="InterPro" id="IPR002656">
    <property type="entry name" value="Acyl_transf_3_dom"/>
</dbReference>
<evidence type="ECO:0000256" key="5">
    <source>
        <dbReference type="ARBA" id="ARBA00022989"/>
    </source>
</evidence>
<organism evidence="11">
    <name type="scientific">freshwater metagenome</name>
    <dbReference type="NCBI Taxonomy" id="449393"/>
    <lineage>
        <taxon>unclassified sequences</taxon>
        <taxon>metagenomes</taxon>
        <taxon>ecological metagenomes</taxon>
    </lineage>
</organism>
<protein>
    <submittedName>
        <fullName evidence="11">Unannotated protein</fullName>
    </submittedName>
</protein>
<dbReference type="GO" id="GO:0016747">
    <property type="term" value="F:acyltransferase activity, transferring groups other than amino-acyl groups"/>
    <property type="evidence" value="ECO:0007669"/>
    <property type="project" value="InterPro"/>
</dbReference>
<dbReference type="PANTHER" id="PTHR23028:SF53">
    <property type="entry name" value="ACYL_TRANSF_3 DOMAIN-CONTAINING PROTEIN"/>
    <property type="match status" value="1"/>
</dbReference>
<feature type="transmembrane region" description="Helical" evidence="8">
    <location>
        <begin position="326"/>
        <end position="347"/>
    </location>
</feature>
<evidence type="ECO:0000256" key="6">
    <source>
        <dbReference type="ARBA" id="ARBA00023136"/>
    </source>
</evidence>
<evidence type="ECO:0000313" key="11">
    <source>
        <dbReference type="EMBL" id="CAB4830041.1"/>
    </source>
</evidence>
<evidence type="ECO:0000256" key="4">
    <source>
        <dbReference type="ARBA" id="ARBA00022692"/>
    </source>
</evidence>
<evidence type="ECO:0000259" key="10">
    <source>
        <dbReference type="Pfam" id="PF19040"/>
    </source>
</evidence>
<evidence type="ECO:0000256" key="7">
    <source>
        <dbReference type="ARBA" id="ARBA00023315"/>
    </source>
</evidence>
<keyword evidence="7" id="KW-0012">Acyltransferase</keyword>
<dbReference type="InterPro" id="IPR050879">
    <property type="entry name" value="Acyltransferase_3"/>
</dbReference>
<feature type="transmembrane region" description="Helical" evidence="8">
    <location>
        <begin position="7"/>
        <end position="24"/>
    </location>
</feature>
<dbReference type="Pfam" id="PF01757">
    <property type="entry name" value="Acyl_transf_3"/>
    <property type="match status" value="1"/>
</dbReference>
<dbReference type="Pfam" id="PF19040">
    <property type="entry name" value="SGNH"/>
    <property type="match status" value="1"/>
</dbReference>
<feature type="transmembrane region" description="Helical" evidence="8">
    <location>
        <begin position="174"/>
        <end position="198"/>
    </location>
</feature>
<feature type="domain" description="Acyltransferase 3" evidence="9">
    <location>
        <begin position="6"/>
        <end position="341"/>
    </location>
</feature>
<reference evidence="11" key="1">
    <citation type="submission" date="2020-05" db="EMBL/GenBank/DDBJ databases">
        <authorList>
            <person name="Chiriac C."/>
            <person name="Salcher M."/>
            <person name="Ghai R."/>
            <person name="Kavagutti S V."/>
        </authorList>
    </citation>
    <scope>NUCLEOTIDE SEQUENCE</scope>
</reference>
<dbReference type="InterPro" id="IPR036514">
    <property type="entry name" value="SGNH_hydro_sf"/>
</dbReference>
<dbReference type="Gene3D" id="3.40.50.1110">
    <property type="entry name" value="SGNH hydrolase"/>
    <property type="match status" value="1"/>
</dbReference>
<dbReference type="EMBL" id="CAFABF010000046">
    <property type="protein sequence ID" value="CAB4830041.1"/>
    <property type="molecule type" value="Genomic_DNA"/>
</dbReference>
<feature type="transmembrane region" description="Helical" evidence="8">
    <location>
        <begin position="75"/>
        <end position="99"/>
    </location>
</feature>
<evidence type="ECO:0000256" key="3">
    <source>
        <dbReference type="ARBA" id="ARBA00022679"/>
    </source>
</evidence>
<dbReference type="PANTHER" id="PTHR23028">
    <property type="entry name" value="ACETYLTRANSFERASE"/>
    <property type="match status" value="1"/>
</dbReference>
<feature type="transmembrane region" description="Helical" evidence="8">
    <location>
        <begin position="147"/>
        <end position="162"/>
    </location>
</feature>
<dbReference type="SUPFAM" id="SSF52266">
    <property type="entry name" value="SGNH hydrolase"/>
    <property type="match status" value="1"/>
</dbReference>
<feature type="domain" description="SGNH" evidence="10">
    <location>
        <begin position="414"/>
        <end position="629"/>
    </location>
</feature>
<sequence>MKFRQDIQALRGIAVIGVLLFHAQDNYFPLGYLGVDIFFIISGFVVTPLIMRMFSDQIIDEVRRSEFREFFTRRFFRLAPALGATLMFTALVTFLFASIEDHRRIAEQGIFTILLSGNIGAPIFAGNYFTPNPNPLIHTWSLSVEEQIYIFIPLILALVLRYQRDILRSIRRIYIAVITVSLSLFLFPSLIKALSLLINLDSSFFNFYSTFSRAWEFALGGMCYLMSSKRIVLFKSNSFRGMLIAFLPLSIFSKLHFDHRFITVFICCTTFASIYFQAMNMIPQVIIRIFVWFGDRSYSIYLLHMPLLYIAKYSSVTQIGTRENRIIQTFVALLLTVALGSASYHLVENRYRYKATRNSINVPSIKRPFFQFVVLPMLLFCTMLISAANSYWGLGNLTVPAKPAWENDLACKRLATTSADRPCMYKSERASKTVLLIGDSYAAQFSQAVVDAAERSGWNSVIWTMSGCKFSLRTGSAVSADCVSKNLATINWILENQPNSVIISQNNFSYVSQADLKEAIQNIGKLVPSVLLIGNTPTWPDQRFFGERKPLIMRNYKPPRTMPVDQFNSSHMRISHELLRWANKNGYEAFDLNYLFCNSKICFREKNGQKLFYDGAHLSMDGANLSVGMLERYLDIH</sequence>
<evidence type="ECO:0000259" key="9">
    <source>
        <dbReference type="Pfam" id="PF01757"/>
    </source>
</evidence>
<proteinExistence type="predicted"/>
<name>A0A6J7AAZ3_9ZZZZ</name>
<gene>
    <name evidence="11" type="ORF">UFOPK3167_00915</name>
</gene>
<feature type="transmembrane region" description="Helical" evidence="8">
    <location>
        <begin position="261"/>
        <end position="278"/>
    </location>
</feature>
<feature type="transmembrane region" description="Helical" evidence="8">
    <location>
        <begin position="368"/>
        <end position="392"/>
    </location>
</feature>
<dbReference type="AlphaFoldDB" id="A0A6J7AAZ3"/>
<comment type="subcellular location">
    <subcellularLocation>
        <location evidence="1">Cell membrane</location>
        <topology evidence="1">Multi-pass membrane protein</topology>
    </subcellularLocation>
</comment>
<keyword evidence="5 8" id="KW-1133">Transmembrane helix</keyword>
<keyword evidence="3" id="KW-0808">Transferase</keyword>
<feature type="transmembrane region" description="Helical" evidence="8">
    <location>
        <begin position="30"/>
        <end position="54"/>
    </location>
</feature>
<dbReference type="GO" id="GO:0005886">
    <property type="term" value="C:plasma membrane"/>
    <property type="evidence" value="ECO:0007669"/>
    <property type="project" value="UniProtKB-SubCell"/>
</dbReference>